<dbReference type="InterPro" id="IPR001296">
    <property type="entry name" value="Glyco_trans_1"/>
</dbReference>
<evidence type="ECO:0000313" key="4">
    <source>
        <dbReference type="EMBL" id="KLN58965.1"/>
    </source>
</evidence>
<dbReference type="SUPFAM" id="SSF53756">
    <property type="entry name" value="UDP-Glycosyltransferase/glycogen phosphorylase"/>
    <property type="match status" value="1"/>
</dbReference>
<feature type="domain" description="Glycosyltransferase subfamily 4-like N-terminal" evidence="3">
    <location>
        <begin position="17"/>
        <end position="184"/>
    </location>
</feature>
<keyword evidence="5" id="KW-1185">Reference proteome</keyword>
<evidence type="ECO:0000259" key="3">
    <source>
        <dbReference type="Pfam" id="PF13439"/>
    </source>
</evidence>
<dbReference type="EMBL" id="LAQL01000023">
    <property type="protein sequence ID" value="KLN58965.1"/>
    <property type="molecule type" value="Genomic_DNA"/>
</dbReference>
<feature type="transmembrane region" description="Helical" evidence="1">
    <location>
        <begin position="73"/>
        <end position="92"/>
    </location>
</feature>
<keyword evidence="1" id="KW-1133">Transmembrane helix</keyword>
<dbReference type="Pfam" id="PF00534">
    <property type="entry name" value="Glycos_transf_1"/>
    <property type="match status" value="1"/>
</dbReference>
<proteinExistence type="predicted"/>
<keyword evidence="1" id="KW-0812">Transmembrane</keyword>
<sequence>MNNIKKLCFVIGSLDRGGAETHLVSVLPLLDRSQFQTFVYCFSRKGELSTILEEQGVEVYAPPCNMLLKKLPFLLKPILLFISVVSFYQFLLRRNPDSVHFFLPASYLLMGPVSLLHRRSKKLMSRRSLNLYQKKYWPIVRSLEFWLHKRVDKILGNSQKIIDELKVDEKVDEAKLALIYNGVQVVEKTRSIRQDIRKSMGIDSSDLILTIVANLIPYKGHHDLLEACTMLSRNDWKLIIVGHDSSGIRSDLENFVFENKLCDQVCFVGARDDVSDLWNASDIGLLVSHEEGFSNAVLEGMLARLPMIVTDVGGNAEAVIDGHTGLVVPPRSPEALANAIEALMENVELRSAMGTKAKERALDTFSLKSCVAEYEALYHELFQDCTR</sequence>
<dbReference type="STRING" id="1489064.WH96_20170"/>
<keyword evidence="1" id="KW-0472">Membrane</keyword>
<gene>
    <name evidence="4" type="ORF">WH96_20170</name>
</gene>
<comment type="caution">
    <text evidence="4">The sequence shown here is derived from an EMBL/GenBank/DDBJ whole genome shotgun (WGS) entry which is preliminary data.</text>
</comment>
<dbReference type="GO" id="GO:0016757">
    <property type="term" value="F:glycosyltransferase activity"/>
    <property type="evidence" value="ECO:0007669"/>
    <property type="project" value="InterPro"/>
</dbReference>
<feature type="domain" description="Glycosyl transferase family 1" evidence="2">
    <location>
        <begin position="193"/>
        <end position="360"/>
    </location>
</feature>
<feature type="transmembrane region" description="Helical" evidence="1">
    <location>
        <begin position="98"/>
        <end position="117"/>
    </location>
</feature>
<protein>
    <recommendedName>
        <fullName evidence="6">Glycosyl transferase family 1 domain-containing protein</fullName>
    </recommendedName>
</protein>
<dbReference type="Proteomes" id="UP000035444">
    <property type="component" value="Unassembled WGS sequence"/>
</dbReference>
<dbReference type="RefSeq" id="WP_047766055.1">
    <property type="nucleotide sequence ID" value="NZ_LAQL01000023.1"/>
</dbReference>
<organism evidence="4 5">
    <name type="scientific">Kiloniella spongiae</name>
    <dbReference type="NCBI Taxonomy" id="1489064"/>
    <lineage>
        <taxon>Bacteria</taxon>
        <taxon>Pseudomonadati</taxon>
        <taxon>Pseudomonadota</taxon>
        <taxon>Alphaproteobacteria</taxon>
        <taxon>Rhodospirillales</taxon>
        <taxon>Kiloniellaceae</taxon>
        <taxon>Kiloniella</taxon>
    </lineage>
</organism>
<evidence type="ECO:0000259" key="2">
    <source>
        <dbReference type="Pfam" id="PF00534"/>
    </source>
</evidence>
<dbReference type="Pfam" id="PF13439">
    <property type="entry name" value="Glyco_transf_4"/>
    <property type="match status" value="1"/>
</dbReference>
<dbReference type="OrthoDB" id="9790710at2"/>
<dbReference type="PANTHER" id="PTHR12526:SF623">
    <property type="entry name" value="WABG"/>
    <property type="match status" value="1"/>
</dbReference>
<dbReference type="PANTHER" id="PTHR12526">
    <property type="entry name" value="GLYCOSYLTRANSFERASE"/>
    <property type="match status" value="1"/>
</dbReference>
<evidence type="ECO:0000313" key="5">
    <source>
        <dbReference type="Proteomes" id="UP000035444"/>
    </source>
</evidence>
<dbReference type="InterPro" id="IPR028098">
    <property type="entry name" value="Glyco_trans_4-like_N"/>
</dbReference>
<dbReference type="Gene3D" id="3.40.50.2000">
    <property type="entry name" value="Glycogen Phosphorylase B"/>
    <property type="match status" value="2"/>
</dbReference>
<reference evidence="4 5" key="1">
    <citation type="submission" date="2015-03" db="EMBL/GenBank/DDBJ databases">
        <title>Genome Sequence of Kiloniella spongiae MEBiC09566, isolated from a marine sponge.</title>
        <authorList>
            <person name="Shao Z."/>
            <person name="Wang L."/>
            <person name="Li X."/>
        </authorList>
    </citation>
    <scope>NUCLEOTIDE SEQUENCE [LARGE SCALE GENOMIC DNA]</scope>
    <source>
        <strain evidence="4 5">MEBiC09566</strain>
    </source>
</reference>
<dbReference type="AlphaFoldDB" id="A0A0H2MQL9"/>
<name>A0A0H2MQL9_9PROT</name>
<evidence type="ECO:0008006" key="6">
    <source>
        <dbReference type="Google" id="ProtNLM"/>
    </source>
</evidence>
<evidence type="ECO:0000256" key="1">
    <source>
        <dbReference type="SAM" id="Phobius"/>
    </source>
</evidence>
<accession>A0A0H2MQL9</accession>